<dbReference type="InterPro" id="IPR038727">
    <property type="entry name" value="NadR/Ttd14_AAA_dom"/>
</dbReference>
<comment type="caution">
    <text evidence="2">The sequence shown here is derived from an EMBL/GenBank/DDBJ whole genome shotgun (WGS) entry which is preliminary data.</text>
</comment>
<sequence>MTRRIVLTGAPGAGKTSIALALRAAGHLVVDEAATDVIAETPHLEGDGPAFLDRIVAVQRTRQLAARGAVQVFDRSPVCTLALAVYSGLPPTVTLAAEAERIEREGTYERRVVFVRLMGFIVPTAARRISLADSQRFERIHEEVYRGLGYELVEVPPGTLQDRVALVAELIAAGG</sequence>
<reference evidence="3" key="1">
    <citation type="journal article" date="2019" name="Int. J. Syst. Evol. Microbiol.">
        <title>The Global Catalogue of Microorganisms (GCM) 10K type strain sequencing project: providing services to taxonomists for standard genome sequencing and annotation.</title>
        <authorList>
            <consortium name="The Broad Institute Genomics Platform"/>
            <consortium name="The Broad Institute Genome Sequencing Center for Infectious Disease"/>
            <person name="Wu L."/>
            <person name="Ma J."/>
        </authorList>
    </citation>
    <scope>NUCLEOTIDE SEQUENCE [LARGE SCALE GENOMIC DNA]</scope>
    <source>
        <strain evidence="3">JCM 17441</strain>
    </source>
</reference>
<accession>A0ABP8D8B4</accession>
<protein>
    <submittedName>
        <fullName evidence="2">AAA family ATPase</fullName>
    </submittedName>
</protein>
<proteinExistence type="predicted"/>
<dbReference type="Pfam" id="PF13521">
    <property type="entry name" value="AAA_28"/>
    <property type="match status" value="1"/>
</dbReference>
<dbReference type="Gene3D" id="3.40.50.300">
    <property type="entry name" value="P-loop containing nucleotide triphosphate hydrolases"/>
    <property type="match status" value="1"/>
</dbReference>
<evidence type="ECO:0000313" key="3">
    <source>
        <dbReference type="Proteomes" id="UP001500620"/>
    </source>
</evidence>
<dbReference type="RefSeq" id="WP_345128033.1">
    <property type="nucleotide sequence ID" value="NZ_BAABAT010000008.1"/>
</dbReference>
<gene>
    <name evidence="2" type="ORF">GCM10022255_035630</name>
</gene>
<evidence type="ECO:0000259" key="1">
    <source>
        <dbReference type="Pfam" id="PF13521"/>
    </source>
</evidence>
<organism evidence="2 3">
    <name type="scientific">Dactylosporangium darangshiense</name>
    <dbReference type="NCBI Taxonomy" id="579108"/>
    <lineage>
        <taxon>Bacteria</taxon>
        <taxon>Bacillati</taxon>
        <taxon>Actinomycetota</taxon>
        <taxon>Actinomycetes</taxon>
        <taxon>Micromonosporales</taxon>
        <taxon>Micromonosporaceae</taxon>
        <taxon>Dactylosporangium</taxon>
    </lineage>
</organism>
<dbReference type="EMBL" id="BAABAT010000008">
    <property type="protein sequence ID" value="GAA4249842.1"/>
    <property type="molecule type" value="Genomic_DNA"/>
</dbReference>
<name>A0ABP8D8B4_9ACTN</name>
<keyword evidence="3" id="KW-1185">Reference proteome</keyword>
<evidence type="ECO:0000313" key="2">
    <source>
        <dbReference type="EMBL" id="GAA4249842.1"/>
    </source>
</evidence>
<feature type="domain" description="NadR/Ttd14 AAA" evidence="1">
    <location>
        <begin position="4"/>
        <end position="163"/>
    </location>
</feature>
<dbReference type="SUPFAM" id="SSF52540">
    <property type="entry name" value="P-loop containing nucleoside triphosphate hydrolases"/>
    <property type="match status" value="1"/>
</dbReference>
<dbReference type="InterPro" id="IPR027417">
    <property type="entry name" value="P-loop_NTPase"/>
</dbReference>
<dbReference type="Proteomes" id="UP001500620">
    <property type="component" value="Unassembled WGS sequence"/>
</dbReference>